<evidence type="ECO:0000313" key="8">
    <source>
        <dbReference type="Proteomes" id="UP000253273"/>
    </source>
</evidence>
<dbReference type="AlphaFoldDB" id="A0A345EHA3"/>
<organism evidence="6 7">
    <name type="scientific">Haloplanus rubicundus</name>
    <dbReference type="NCBI Taxonomy" id="1547898"/>
    <lineage>
        <taxon>Archaea</taxon>
        <taxon>Methanobacteriati</taxon>
        <taxon>Methanobacteriota</taxon>
        <taxon>Stenosarchaea group</taxon>
        <taxon>Halobacteria</taxon>
        <taxon>Halobacteriales</taxon>
        <taxon>Haloferacaceae</taxon>
        <taxon>Haloplanus</taxon>
    </lineage>
</organism>
<dbReference type="Pfam" id="PF00011">
    <property type="entry name" value="HSP20"/>
    <property type="match status" value="1"/>
</dbReference>
<dbReference type="OrthoDB" id="198277at2157"/>
<evidence type="ECO:0000313" key="5">
    <source>
        <dbReference type="EMBL" id="AXG07999.1"/>
    </source>
</evidence>
<comment type="similarity">
    <text evidence="1 2">Belongs to the small heat shock protein (HSP20) family.</text>
</comment>
<proteinExistence type="inferred from homology"/>
<dbReference type="InterPro" id="IPR007052">
    <property type="entry name" value="CS_dom"/>
</dbReference>
<dbReference type="KEGG" id="haj:DU500_00920"/>
<evidence type="ECO:0000259" key="4">
    <source>
        <dbReference type="PROSITE" id="PS51203"/>
    </source>
</evidence>
<name>A0A345EHA3_9EURY</name>
<dbReference type="InterPro" id="IPR002068">
    <property type="entry name" value="A-crystallin/Hsp20_dom"/>
</dbReference>
<dbReference type="PROSITE" id="PS01031">
    <property type="entry name" value="SHSP"/>
    <property type="match status" value="1"/>
</dbReference>
<dbReference type="EMBL" id="CP031148">
    <property type="protein sequence ID" value="AXG11575.1"/>
    <property type="molecule type" value="Genomic_DNA"/>
</dbReference>
<feature type="domain" description="SHSP" evidence="3">
    <location>
        <begin position="38"/>
        <end position="148"/>
    </location>
</feature>
<protein>
    <submittedName>
        <fullName evidence="6">Hsp20/alpha crystallin family protein</fullName>
    </submittedName>
</protein>
<evidence type="ECO:0000313" key="6">
    <source>
        <dbReference type="EMBL" id="AXG11575.1"/>
    </source>
</evidence>
<dbReference type="EMBL" id="CP031150">
    <property type="protein sequence ID" value="AXG07999.1"/>
    <property type="molecule type" value="Genomic_DNA"/>
</dbReference>
<accession>A0A345EHA3</accession>
<gene>
    <name evidence="6" type="ORF">DU484_17880</name>
    <name evidence="5" type="ORF">DU500_00920</name>
</gene>
<reference evidence="5 8" key="2">
    <citation type="submission" date="2018-07" db="EMBL/GenBank/DDBJ databases">
        <title>Genome sequences of Haloplanus sp. CBA1113.</title>
        <authorList>
            <person name="Kim Y.B."/>
            <person name="Roh S.W."/>
        </authorList>
    </citation>
    <scope>NUCLEOTIDE SEQUENCE [LARGE SCALE GENOMIC DNA]</scope>
    <source>
        <strain evidence="5 8">CBA1113</strain>
    </source>
</reference>
<dbReference type="GeneID" id="37288888"/>
<dbReference type="Proteomes" id="UP000252985">
    <property type="component" value="Chromosome"/>
</dbReference>
<evidence type="ECO:0000256" key="2">
    <source>
        <dbReference type="RuleBase" id="RU003616"/>
    </source>
</evidence>
<dbReference type="PROSITE" id="PS51203">
    <property type="entry name" value="CS"/>
    <property type="match status" value="1"/>
</dbReference>
<keyword evidence="8" id="KW-1185">Reference proteome</keyword>
<evidence type="ECO:0000259" key="3">
    <source>
        <dbReference type="PROSITE" id="PS01031"/>
    </source>
</evidence>
<dbReference type="InterPro" id="IPR031107">
    <property type="entry name" value="Small_HSP"/>
</dbReference>
<dbReference type="Gene3D" id="2.60.40.790">
    <property type="match status" value="1"/>
</dbReference>
<dbReference type="KEGG" id="haq:DU484_17880"/>
<dbReference type="CDD" id="cd06464">
    <property type="entry name" value="ACD_sHsps-like"/>
    <property type="match status" value="1"/>
</dbReference>
<dbReference type="RefSeq" id="WP_114587120.1">
    <property type="nucleotide sequence ID" value="NZ_CP031148.1"/>
</dbReference>
<dbReference type="PANTHER" id="PTHR11527">
    <property type="entry name" value="HEAT-SHOCK PROTEIN 20 FAMILY MEMBER"/>
    <property type="match status" value="1"/>
</dbReference>
<reference evidence="6 7" key="1">
    <citation type="submission" date="2018-07" db="EMBL/GenBank/DDBJ databases">
        <title>Genome sequences of Haloplanus sp. CBA1112.</title>
        <authorList>
            <person name="Kim Y.B."/>
            <person name="Roh S.W."/>
        </authorList>
    </citation>
    <scope>NUCLEOTIDE SEQUENCE [LARGE SCALE GENOMIC DNA]</scope>
    <source>
        <strain evidence="6 7">CBA1112</strain>
    </source>
</reference>
<dbReference type="Proteomes" id="UP000253273">
    <property type="component" value="Chromosome"/>
</dbReference>
<feature type="domain" description="CS" evidence="4">
    <location>
        <begin position="42"/>
        <end position="148"/>
    </location>
</feature>
<sequence>MTTRSNPFEELERLFERMDRQFDDATRMWEEEGPFGGWRTEMESVSIDLAETDDEFVVTADLPGFDRDDVDIRVTDHTLRIEADRETATEEHEAEYLRRERRHESVRRSIRLPDEVDKDAVTATMKHGVLTVTLPRLEVEEARSIDIE</sequence>
<evidence type="ECO:0000313" key="7">
    <source>
        <dbReference type="Proteomes" id="UP000252985"/>
    </source>
</evidence>
<evidence type="ECO:0000256" key="1">
    <source>
        <dbReference type="PROSITE-ProRule" id="PRU00285"/>
    </source>
</evidence>
<dbReference type="InterPro" id="IPR008978">
    <property type="entry name" value="HSP20-like_chaperone"/>
</dbReference>
<accession>A0A345E727</accession>
<dbReference type="SUPFAM" id="SSF49764">
    <property type="entry name" value="HSP20-like chaperones"/>
    <property type="match status" value="1"/>
</dbReference>